<dbReference type="AlphaFoldDB" id="A0A0N5B355"/>
<accession>A0A0N5B355</accession>
<dbReference type="Proteomes" id="UP000046392">
    <property type="component" value="Unplaced"/>
</dbReference>
<keyword evidence="1" id="KW-1185">Reference proteome</keyword>
<protein>
    <submittedName>
        <fullName evidence="2">GOLD domain-containing protein</fullName>
    </submittedName>
</protein>
<dbReference type="WBParaSite" id="SPAL_0000050600.1">
    <property type="protein sequence ID" value="SPAL_0000050600.1"/>
    <property type="gene ID" value="SPAL_0000050600"/>
</dbReference>
<sequence>MVKLLQYLFPIFFTVTFGFEDLKYFIRRVNGRFMCEFDPITIGIVELYYHNDKETKFIKDVKIENDGTFDFDLKVPFIPVGKYFLKIFHKCGVDYKKRIHEKIINIPISMSFSIFFGNKESLNLGQIDLKDGNIHNSNKFINNRKAISFHKYPSTDDALLNGEKDGDLDKFDFEEFFKIIKKEIKNTIRNFCKVVDNSTELSNKIRNPNEKVNLGTNLDKNNVIKLF</sequence>
<organism evidence="1 2">
    <name type="scientific">Strongyloides papillosus</name>
    <name type="common">Intestinal threadworm</name>
    <dbReference type="NCBI Taxonomy" id="174720"/>
    <lineage>
        <taxon>Eukaryota</taxon>
        <taxon>Metazoa</taxon>
        <taxon>Ecdysozoa</taxon>
        <taxon>Nematoda</taxon>
        <taxon>Chromadorea</taxon>
        <taxon>Rhabditida</taxon>
        <taxon>Tylenchina</taxon>
        <taxon>Panagrolaimomorpha</taxon>
        <taxon>Strongyloidoidea</taxon>
        <taxon>Strongyloididae</taxon>
        <taxon>Strongyloides</taxon>
    </lineage>
</organism>
<evidence type="ECO:0000313" key="1">
    <source>
        <dbReference type="Proteomes" id="UP000046392"/>
    </source>
</evidence>
<name>A0A0N5B355_STREA</name>
<reference evidence="2" key="1">
    <citation type="submission" date="2017-02" db="UniProtKB">
        <authorList>
            <consortium name="WormBaseParasite"/>
        </authorList>
    </citation>
    <scope>IDENTIFICATION</scope>
</reference>
<evidence type="ECO:0000313" key="2">
    <source>
        <dbReference type="WBParaSite" id="SPAL_0000050600.1"/>
    </source>
</evidence>
<proteinExistence type="predicted"/>